<evidence type="ECO:0000256" key="3">
    <source>
        <dbReference type="ARBA" id="ARBA00022989"/>
    </source>
</evidence>
<reference evidence="7 9" key="1">
    <citation type="submission" date="2016-06" db="EMBL/GenBank/DDBJ databases">
        <title>Discovery of anaerobic lithoheterotrophic haloarchaeon capable of sulfur respiration by hydrogen and formate.</title>
        <authorList>
            <person name="Sorokin D.Y."/>
            <person name="Kublanov I.V."/>
            <person name="Roman P."/>
            <person name="Sinninghe Damste J.S."/>
            <person name="Golyshin P.N."/>
            <person name="Rojo D."/>
            <person name="Ciordia S."/>
            <person name="Mena Md.C."/>
            <person name="Ferrer M."/>
            <person name="Smedile F."/>
            <person name="Messina E."/>
            <person name="La Cono V."/>
            <person name="Yakimov M.M."/>
        </authorList>
    </citation>
    <scope>NUCLEOTIDE SEQUENCE [LARGE SCALE GENOMIC DNA]</scope>
    <source>
        <strain evidence="7 9">HTSR1</strain>
    </source>
</reference>
<feature type="transmembrane region" description="Helical" evidence="5">
    <location>
        <begin position="382"/>
        <end position="402"/>
    </location>
</feature>
<gene>
    <name evidence="8" type="ORF">HSR6_1392</name>
    <name evidence="7" type="ORF">HTSR_1319</name>
</gene>
<accession>A0A1J1ADI5</accession>
<dbReference type="Gene3D" id="1.20.1250.20">
    <property type="entry name" value="MFS general substrate transporter like domains"/>
    <property type="match status" value="2"/>
</dbReference>
<reference evidence="8" key="3">
    <citation type="journal article" date="2017" name="ISME J.">
        <title>Discovery of anaerobic lithoheterotrophic haloarchaea, ubiquitous in hypersaline habitats.</title>
        <authorList>
            <person name="Sorokin D.Y."/>
            <person name="Messina E."/>
            <person name="Smedile F."/>
            <person name="Roman P."/>
            <person name="Damste J.S.S."/>
            <person name="Ciordia S."/>
            <person name="Mena M.C."/>
            <person name="Ferrer M."/>
            <person name="Golyshin P.N."/>
            <person name="Kublanov I.V."/>
            <person name="Samarov N.I."/>
            <person name="Toshchakov S.V."/>
            <person name="La Cono V."/>
            <person name="Yakimov M.M."/>
        </authorList>
    </citation>
    <scope>NUCLEOTIDE SEQUENCE</scope>
    <source>
        <strain evidence="8">HSR6</strain>
    </source>
</reference>
<feature type="transmembrane region" description="Helical" evidence="5">
    <location>
        <begin position="185"/>
        <end position="203"/>
    </location>
</feature>
<feature type="transmembrane region" description="Helical" evidence="5">
    <location>
        <begin position="297"/>
        <end position="317"/>
    </location>
</feature>
<evidence type="ECO:0000256" key="4">
    <source>
        <dbReference type="ARBA" id="ARBA00023136"/>
    </source>
</evidence>
<dbReference type="PROSITE" id="PS00216">
    <property type="entry name" value="SUGAR_TRANSPORT_1"/>
    <property type="match status" value="1"/>
</dbReference>
<evidence type="ECO:0000313" key="9">
    <source>
        <dbReference type="Proteomes" id="UP000185608"/>
    </source>
</evidence>
<dbReference type="STRING" id="1873524.HSR6_1392"/>
<evidence type="ECO:0000259" key="6">
    <source>
        <dbReference type="PROSITE" id="PS50850"/>
    </source>
</evidence>
<reference evidence="10" key="2">
    <citation type="submission" date="2016-08" db="EMBL/GenBank/DDBJ databases">
        <title>Discovery of first anaerobic lithoheterotrophic haloarchae widely represented in hypersaline habitats.</title>
        <authorList>
            <person name="Sorokin D.Y."/>
            <person name="Kublanov I.V."/>
            <person name="Roman P."/>
            <person name="Sinninghe Damste J.S."/>
            <person name="Golyshin P.N."/>
            <person name="Rojo D."/>
            <person name="Ciordia S."/>
            <person name="Mena Md.C."/>
            <person name="Ferrer M."/>
            <person name="Smedile F."/>
            <person name="Messina E."/>
            <person name="La Cono V."/>
            <person name="Yakimov M.M."/>
        </authorList>
    </citation>
    <scope>NUCLEOTIDE SEQUENCE [LARGE SCALE GENOMIC DNA]</scope>
    <source>
        <strain evidence="10">HSR6</strain>
    </source>
</reference>
<evidence type="ECO:0000256" key="5">
    <source>
        <dbReference type="SAM" id="Phobius"/>
    </source>
</evidence>
<dbReference type="SUPFAM" id="SSF103473">
    <property type="entry name" value="MFS general substrate transporter"/>
    <property type="match status" value="2"/>
</dbReference>
<feature type="transmembrane region" description="Helical" evidence="5">
    <location>
        <begin position="356"/>
        <end position="376"/>
    </location>
</feature>
<protein>
    <submittedName>
        <fullName evidence="7">Major facilitator superfamily MFS_1</fullName>
    </submittedName>
</protein>
<evidence type="ECO:0000256" key="2">
    <source>
        <dbReference type="ARBA" id="ARBA00022692"/>
    </source>
</evidence>
<dbReference type="KEGG" id="halh:HTSR_1319"/>
<evidence type="ECO:0000256" key="1">
    <source>
        <dbReference type="ARBA" id="ARBA00004141"/>
    </source>
</evidence>
<dbReference type="PANTHER" id="PTHR23518">
    <property type="entry name" value="C-METHYLTRANSFERASE"/>
    <property type="match status" value="1"/>
</dbReference>
<feature type="transmembrane region" description="Helical" evidence="5">
    <location>
        <begin position="21"/>
        <end position="40"/>
    </location>
</feature>
<dbReference type="Proteomes" id="UP000185608">
    <property type="component" value="Chromosome"/>
</dbReference>
<dbReference type="GO" id="GO:0022857">
    <property type="term" value="F:transmembrane transporter activity"/>
    <property type="evidence" value="ECO:0007669"/>
    <property type="project" value="InterPro"/>
</dbReference>
<feature type="transmembrane region" description="Helical" evidence="5">
    <location>
        <begin position="52"/>
        <end position="73"/>
    </location>
</feature>
<dbReference type="OrthoDB" id="117970at2157"/>
<dbReference type="InterPro" id="IPR011701">
    <property type="entry name" value="MFS"/>
</dbReference>
<evidence type="ECO:0000313" key="7">
    <source>
        <dbReference type="EMBL" id="AOW80496.1"/>
    </source>
</evidence>
<name>A0A1D8S564_9EURY</name>
<dbReference type="KEGG" id="hhsr:HSR6_1392"/>
<proteinExistence type="predicted"/>
<feature type="domain" description="Major facilitator superfamily (MFS) profile" evidence="6">
    <location>
        <begin position="1"/>
        <end position="408"/>
    </location>
</feature>
<feature type="transmembrane region" description="Helical" evidence="5">
    <location>
        <begin position="264"/>
        <end position="285"/>
    </location>
</feature>
<dbReference type="EMBL" id="CP016070">
    <property type="protein sequence ID" value="AOW80496.1"/>
    <property type="molecule type" value="Genomic_DNA"/>
</dbReference>
<keyword evidence="10" id="KW-1185">Reference proteome</keyword>
<sequence length="417" mass="43848">MAVFGTDRRVLVLAFARMADEMGNSFLIIVLPLYIASGQIQLDALLGTQVPIISITVTESLLIGLALSMFGFLNSFSQPFTGRLTDRAGRRKVFILFGLAVLGIGSGGYIFVSQYRWVLFFRLLQGIGAAFTIPATVALVNEFATSARTRGGNFGVYNTFRLIGFGFGPIVAGVVVEFWGFDAAFLVAVAGAFLSFLLVSLFVEDPPETRASAGSDLSIAVRGPPGYLLDPVFTLGLGTVAMGIAIALFAPLEGQINARLGQSTVLFGIQFGAVTIANILLQIPIGRASDGYGRRPFLVAGFLILVPSTLAQGYVLSPLLMTLARLAQGVAVAMVFAPSLALAGDLAREGASGTTLSVLTMAFGFGVAVGPLSAGFLERFGFHVPFLAGSVLAVLALLLVYTQVEETLTDTKSIFGS</sequence>
<evidence type="ECO:0000313" key="10">
    <source>
        <dbReference type="Proteomes" id="UP000186165"/>
    </source>
</evidence>
<dbReference type="GeneID" id="30417920"/>
<dbReference type="Proteomes" id="UP000186165">
    <property type="component" value="Chromosome"/>
</dbReference>
<comment type="subcellular location">
    <subcellularLocation>
        <location evidence="1">Membrane</location>
        <topology evidence="1">Multi-pass membrane protein</topology>
    </subcellularLocation>
</comment>
<dbReference type="AlphaFoldDB" id="A0A1D8S564"/>
<feature type="transmembrane region" description="Helical" evidence="5">
    <location>
        <begin position="232"/>
        <end position="252"/>
    </location>
</feature>
<feature type="transmembrane region" description="Helical" evidence="5">
    <location>
        <begin position="118"/>
        <end position="140"/>
    </location>
</feature>
<evidence type="ECO:0000313" key="8">
    <source>
        <dbReference type="EMBL" id="APE95835.1"/>
    </source>
</evidence>
<feature type="transmembrane region" description="Helical" evidence="5">
    <location>
        <begin position="93"/>
        <end position="112"/>
    </location>
</feature>
<dbReference type="PATRIC" id="fig|1855411.3.peg.1318"/>
<dbReference type="Pfam" id="PF07690">
    <property type="entry name" value="MFS_1"/>
    <property type="match status" value="1"/>
</dbReference>
<dbReference type="GO" id="GO:0016020">
    <property type="term" value="C:membrane"/>
    <property type="evidence" value="ECO:0007669"/>
    <property type="project" value="UniProtKB-SubCell"/>
</dbReference>
<keyword evidence="3 5" id="KW-1133">Transmembrane helix</keyword>
<keyword evidence="4 5" id="KW-0472">Membrane</keyword>
<accession>A0A1D8S564</accession>
<dbReference type="PROSITE" id="PS50850">
    <property type="entry name" value="MFS"/>
    <property type="match status" value="1"/>
</dbReference>
<dbReference type="InterPro" id="IPR036259">
    <property type="entry name" value="MFS_trans_sf"/>
</dbReference>
<feature type="transmembrane region" description="Helical" evidence="5">
    <location>
        <begin position="160"/>
        <end position="179"/>
    </location>
</feature>
<dbReference type="EMBL" id="CP016804">
    <property type="protein sequence ID" value="APE95835.1"/>
    <property type="molecule type" value="Genomic_DNA"/>
</dbReference>
<dbReference type="CDD" id="cd17325">
    <property type="entry name" value="MFS_MdtG_SLC18_like"/>
    <property type="match status" value="1"/>
</dbReference>
<dbReference type="InterPro" id="IPR005829">
    <property type="entry name" value="Sugar_transporter_CS"/>
</dbReference>
<keyword evidence="2 5" id="KW-0812">Transmembrane</keyword>
<feature type="transmembrane region" description="Helical" evidence="5">
    <location>
        <begin position="323"/>
        <end position="344"/>
    </location>
</feature>
<dbReference type="PANTHER" id="PTHR23518:SF2">
    <property type="entry name" value="MAJOR FACILITATOR SUPERFAMILY TRANSPORTER"/>
    <property type="match status" value="1"/>
</dbReference>
<dbReference type="InterPro" id="IPR020846">
    <property type="entry name" value="MFS_dom"/>
</dbReference>
<organism evidence="7 9">
    <name type="scientific">Halodesulfurarchaeum formicicum</name>
    <dbReference type="NCBI Taxonomy" id="1873524"/>
    <lineage>
        <taxon>Archaea</taxon>
        <taxon>Methanobacteriati</taxon>
        <taxon>Methanobacteriota</taxon>
        <taxon>Stenosarchaea group</taxon>
        <taxon>Halobacteria</taxon>
        <taxon>Halobacteriales</taxon>
        <taxon>Halobacteriaceae</taxon>
        <taxon>Halodesulfurarchaeum</taxon>
    </lineage>
</organism>
<dbReference type="RefSeq" id="WP_070365183.1">
    <property type="nucleotide sequence ID" value="NZ_CP016070.1"/>
</dbReference>